<keyword evidence="3" id="KW-1185">Reference proteome</keyword>
<reference evidence="2 3" key="1">
    <citation type="submission" date="2018-11" db="EMBL/GenBank/DDBJ databases">
        <authorList>
            <consortium name="Pathogen Informatics"/>
        </authorList>
    </citation>
    <scope>NUCLEOTIDE SEQUENCE [LARGE SCALE GENOMIC DNA]</scope>
</reference>
<dbReference type="EMBL" id="UYRU01075325">
    <property type="protein sequence ID" value="VDN25718.1"/>
    <property type="molecule type" value="Genomic_DNA"/>
</dbReference>
<gene>
    <name evidence="2" type="ORF">DILT_LOCUS14674</name>
</gene>
<proteinExistence type="predicted"/>
<accession>A0A3P7MT42</accession>
<evidence type="ECO:0000313" key="3">
    <source>
        <dbReference type="Proteomes" id="UP000281553"/>
    </source>
</evidence>
<evidence type="ECO:0000256" key="1">
    <source>
        <dbReference type="SAM" id="MobiDB-lite"/>
    </source>
</evidence>
<sequence length="211" mass="22178">MNFTLNDKLVPSRLSYNLEPDITAAPAFGISFSAYPTNDSFYSPKLPVPPFPVLLSDLDAANQPALFLVLHDDTVYLWHGWWPESALDSGDGAGSASTTPRSSVSDLAMDIGPASPPFALGGGSSTKDRSSSSSGSIAAALPPNSAGSALSRYLSARYAALKTAKALAERSAFSSSLSILLPMSAVYPFPEGSTVAQKAAAYQWRPRKAED</sequence>
<protein>
    <submittedName>
        <fullName evidence="2">Uncharacterized protein</fullName>
    </submittedName>
</protein>
<name>A0A3P7MT42_DIBLA</name>
<dbReference type="Proteomes" id="UP000281553">
    <property type="component" value="Unassembled WGS sequence"/>
</dbReference>
<feature type="region of interest" description="Disordered" evidence="1">
    <location>
        <begin position="117"/>
        <end position="145"/>
    </location>
</feature>
<organism evidence="2 3">
    <name type="scientific">Dibothriocephalus latus</name>
    <name type="common">Fish tapeworm</name>
    <name type="synonym">Diphyllobothrium latum</name>
    <dbReference type="NCBI Taxonomy" id="60516"/>
    <lineage>
        <taxon>Eukaryota</taxon>
        <taxon>Metazoa</taxon>
        <taxon>Spiralia</taxon>
        <taxon>Lophotrochozoa</taxon>
        <taxon>Platyhelminthes</taxon>
        <taxon>Cestoda</taxon>
        <taxon>Eucestoda</taxon>
        <taxon>Diphyllobothriidea</taxon>
        <taxon>Diphyllobothriidae</taxon>
        <taxon>Dibothriocephalus</taxon>
    </lineage>
</organism>
<evidence type="ECO:0000313" key="2">
    <source>
        <dbReference type="EMBL" id="VDN25718.1"/>
    </source>
</evidence>
<dbReference type="AlphaFoldDB" id="A0A3P7MT42"/>